<proteinExistence type="predicted"/>
<keyword evidence="1" id="KW-0472">Membrane</keyword>
<dbReference type="Proteomes" id="UP000295375">
    <property type="component" value="Unassembled WGS sequence"/>
</dbReference>
<evidence type="ECO:0000313" key="3">
    <source>
        <dbReference type="Proteomes" id="UP000295375"/>
    </source>
</evidence>
<comment type="caution">
    <text evidence="2">The sequence shown here is derived from an EMBL/GenBank/DDBJ whole genome shotgun (WGS) entry which is preliminary data.</text>
</comment>
<dbReference type="AlphaFoldDB" id="A0A4R6UIG5"/>
<reference evidence="2 3" key="1">
    <citation type="submission" date="2019-03" db="EMBL/GenBank/DDBJ databases">
        <title>Genomic Encyclopedia of Type Strains, Phase IV (KMG-IV): sequencing the most valuable type-strain genomes for metagenomic binning, comparative biology and taxonomic classification.</title>
        <authorList>
            <person name="Goeker M."/>
        </authorList>
    </citation>
    <scope>NUCLEOTIDE SEQUENCE [LARGE SCALE GENOMIC DNA]</scope>
    <source>
        <strain evidence="2 3">DSM 103792</strain>
    </source>
</reference>
<evidence type="ECO:0000256" key="1">
    <source>
        <dbReference type="SAM" id="Phobius"/>
    </source>
</evidence>
<evidence type="ECO:0000313" key="2">
    <source>
        <dbReference type="EMBL" id="TDQ46242.1"/>
    </source>
</evidence>
<gene>
    <name evidence="2" type="ORF">EV696_11427</name>
</gene>
<organism evidence="2 3">
    <name type="scientific">Permianibacter aggregans</name>
    <dbReference type="NCBI Taxonomy" id="1510150"/>
    <lineage>
        <taxon>Bacteria</taxon>
        <taxon>Pseudomonadati</taxon>
        <taxon>Pseudomonadota</taxon>
        <taxon>Gammaproteobacteria</taxon>
        <taxon>Pseudomonadales</taxon>
        <taxon>Pseudomonadaceae</taxon>
        <taxon>Permianibacter</taxon>
    </lineage>
</organism>
<sequence length="107" mass="11467">MQTEIESVWLVVAITTIVTFACKNSGLWFRDVNTLPTAISRTLPLLAPALLAAIVVSGTFATMRSQLPLAEVAGILVAALANWRRAPLLLTMLLASACTAGLRYLLK</sequence>
<keyword evidence="1" id="KW-1133">Transmembrane helix</keyword>
<feature type="transmembrane region" description="Helical" evidence="1">
    <location>
        <begin position="7"/>
        <end position="29"/>
    </location>
</feature>
<accession>A0A4R6UIG5</accession>
<dbReference type="Pfam" id="PF05437">
    <property type="entry name" value="AzlD"/>
    <property type="match status" value="1"/>
</dbReference>
<dbReference type="EMBL" id="SNYM01000014">
    <property type="protein sequence ID" value="TDQ46242.1"/>
    <property type="molecule type" value="Genomic_DNA"/>
</dbReference>
<dbReference type="RefSeq" id="WP_157591332.1">
    <property type="nucleotide sequence ID" value="NZ_CP037953.1"/>
</dbReference>
<protein>
    <submittedName>
        <fullName evidence="2">Branched-subunit amino acid transport protein AzlD</fullName>
    </submittedName>
</protein>
<feature type="transmembrane region" description="Helical" evidence="1">
    <location>
        <begin position="41"/>
        <end position="60"/>
    </location>
</feature>
<name>A0A4R6UIG5_9GAMM</name>
<keyword evidence="1" id="KW-0812">Transmembrane</keyword>
<keyword evidence="3" id="KW-1185">Reference proteome</keyword>
<dbReference type="InterPro" id="IPR008407">
    <property type="entry name" value="Brnchd-chn_aa_trnsp_AzlD"/>
</dbReference>